<sequence>MTETEWAPHVSFDDLAPSIVDDEIQDAKNNGHALGSQKFNRFVHPPRQSSSLCLSHQNSDATSEWSPSHSYQRSSPCSSSLKPRLPPPPEISSLKLPESSSTDKLKRWNSTKDYDLETMDWHDERQMERDTDFNTERNSGSRHGYTQAAFFQLHEPEDNIGSPKKKSFAGMSDEDLGKLEEFYNSKSRSTQKPTMDKFDFHEQRSLVLDNPLRRNRGVQSAIVDPLMPIYPTRPVITHRAISLTTQNAHFNEPRRTISCYISGRRHTWSAADWYVENESRNGDHFVILTTISNFEKHIMDNNASRRNPKLTRSLSATDSWSNASSPSCTSYSSSSLGFQPRAIHENAKSTCRNILNYYAFRLNHRVVRITVEMVKEDSCKDTITKTVALYKPDLQIISTVSTNVLVKYRNGKMKLPNFVMRHYSMPVCIVPYEFVDPKLLREDAGTSFINNEIPSPEKQQSLPPTSAQSRLQQVDQVITKTLDNPFAPKESEHDHSDVSVEEYFPPSNEQERQMERFEQLGYVRPRPSRPNACLDWAVSSGTPSNSSKGSRSLSSLSRSSRLYENDVPVYKVKSLVDSEYGSSDDDNYSNQNRNPSTGRSHRSHRRHSKKSKRPYLMRSKTTTAATKSPSTKDHTVPIMTKGKGFYKNKTLNIPNSPTSQNGDDQSEKKQKNTLGSFFKKIQCLDNRNNESSNQGGNANEVYFKFIMKPSSNLSTELRQASRMLAMRYWMVGLLGAVVPAVYLRRYMLSKTAAAGQRTNTSPPRKPLWRNLSDNYNKVPESEAIEREEEASFVTHELRDTLTMYKKFPTPLIKPYWPFYLSGAIMFYAIGKAANASANSPAFINDPRNPRFAKGEKPVELKN</sequence>
<feature type="region of interest" description="Disordered" evidence="1">
    <location>
        <begin position="448"/>
        <end position="471"/>
    </location>
</feature>
<feature type="compositionally biased region" description="Polar residues" evidence="1">
    <location>
        <begin position="588"/>
        <end position="598"/>
    </location>
</feature>
<evidence type="ECO:0000256" key="1">
    <source>
        <dbReference type="SAM" id="MobiDB-lite"/>
    </source>
</evidence>
<dbReference type="GO" id="GO:0046933">
    <property type="term" value="F:proton-transporting ATP synthase activity, rotational mechanism"/>
    <property type="evidence" value="ECO:0007669"/>
    <property type="project" value="TreeGrafter"/>
</dbReference>
<gene>
    <name evidence="3" type="ORF">ZYGM_004890</name>
</gene>
<keyword evidence="4" id="KW-1185">Reference proteome</keyword>
<feature type="compositionally biased region" description="Low complexity" evidence="1">
    <location>
        <begin position="539"/>
        <end position="560"/>
    </location>
</feature>
<dbReference type="PANTHER" id="PTHR28060:SF1">
    <property type="entry name" value="ATP SYNTHASE SUBUNIT J, MITOCHONDRIAL"/>
    <property type="match status" value="1"/>
</dbReference>
<feature type="compositionally biased region" description="Low complexity" evidence="1">
    <location>
        <begin position="74"/>
        <end position="83"/>
    </location>
</feature>
<feature type="compositionally biased region" description="Polar residues" evidence="1">
    <location>
        <begin position="649"/>
        <end position="663"/>
    </location>
</feature>
<reference evidence="3 4" key="1">
    <citation type="submission" date="2019-01" db="EMBL/GenBank/DDBJ databases">
        <title>Draft Genome Sequencing of Zygosaccharomyces mellis Ca-7.</title>
        <authorList>
            <person name="Shiwa Y."/>
            <person name="Kanesaki Y."/>
            <person name="Ishige T."/>
            <person name="Mura K."/>
            <person name="Hori T."/>
            <person name="Tamura T."/>
        </authorList>
    </citation>
    <scope>NUCLEOTIDE SEQUENCE [LARGE SCALE GENOMIC DNA]</scope>
    <source>
        <strain evidence="3 4">Ca-7</strain>
    </source>
</reference>
<name>A0A4C2DZR5_9SACH</name>
<evidence type="ECO:0000313" key="3">
    <source>
        <dbReference type="EMBL" id="GCE97335.1"/>
    </source>
</evidence>
<dbReference type="AlphaFoldDB" id="A0A4C2DZR5"/>
<feature type="region of interest" description="Disordered" evidence="1">
    <location>
        <begin position="485"/>
        <end position="511"/>
    </location>
</feature>
<feature type="compositionally biased region" description="Basic and acidic residues" evidence="1">
    <location>
        <begin position="489"/>
        <end position="498"/>
    </location>
</feature>
<dbReference type="GO" id="GO:0045259">
    <property type="term" value="C:proton-transporting ATP synthase complex"/>
    <property type="evidence" value="ECO:0007669"/>
    <property type="project" value="InterPro"/>
</dbReference>
<feature type="transmembrane region" description="Helical" evidence="2">
    <location>
        <begin position="726"/>
        <end position="743"/>
    </location>
</feature>
<dbReference type="OrthoDB" id="4068467at2759"/>
<feature type="compositionally biased region" description="Polar residues" evidence="1">
    <location>
        <begin position="47"/>
        <end position="73"/>
    </location>
</feature>
<proteinExistence type="predicted"/>
<dbReference type="InterPro" id="IPR006995">
    <property type="entry name" value="ATP_synth_F0_jsu"/>
</dbReference>
<evidence type="ECO:0000313" key="4">
    <source>
        <dbReference type="Proteomes" id="UP000301737"/>
    </source>
</evidence>
<comment type="caution">
    <text evidence="3">The sequence shown here is derived from an EMBL/GenBank/DDBJ whole genome shotgun (WGS) entry which is preliminary data.</text>
</comment>
<keyword evidence="2" id="KW-1133">Transmembrane helix</keyword>
<feature type="compositionally biased region" description="Low complexity" evidence="1">
    <location>
        <begin position="619"/>
        <end position="629"/>
    </location>
</feature>
<dbReference type="Proteomes" id="UP000301737">
    <property type="component" value="Unassembled WGS sequence"/>
</dbReference>
<keyword evidence="2" id="KW-0812">Transmembrane</keyword>
<protein>
    <submittedName>
        <fullName evidence="3">Uncharacterized protein</fullName>
    </submittedName>
</protein>
<feature type="region of interest" description="Disordered" evidence="1">
    <location>
        <begin position="45"/>
        <end position="104"/>
    </location>
</feature>
<dbReference type="EMBL" id="BIMX01000001">
    <property type="protein sequence ID" value="GCE97335.1"/>
    <property type="molecule type" value="Genomic_DNA"/>
</dbReference>
<accession>A0A4C2DZR5</accession>
<evidence type="ECO:0000256" key="2">
    <source>
        <dbReference type="SAM" id="Phobius"/>
    </source>
</evidence>
<dbReference type="Pfam" id="PF04911">
    <property type="entry name" value="ATP-synt_J"/>
    <property type="match status" value="1"/>
</dbReference>
<feature type="compositionally biased region" description="Basic residues" evidence="1">
    <location>
        <begin position="599"/>
        <end position="615"/>
    </location>
</feature>
<organism evidence="3 4">
    <name type="scientific">Zygosaccharomyces mellis</name>
    <dbReference type="NCBI Taxonomy" id="42258"/>
    <lineage>
        <taxon>Eukaryota</taxon>
        <taxon>Fungi</taxon>
        <taxon>Dikarya</taxon>
        <taxon>Ascomycota</taxon>
        <taxon>Saccharomycotina</taxon>
        <taxon>Saccharomycetes</taxon>
        <taxon>Saccharomycetales</taxon>
        <taxon>Saccharomycetaceae</taxon>
        <taxon>Zygosaccharomyces</taxon>
    </lineage>
</organism>
<feature type="region of interest" description="Disordered" evidence="1">
    <location>
        <begin position="578"/>
        <end position="670"/>
    </location>
</feature>
<feature type="region of interest" description="Disordered" evidence="1">
    <location>
        <begin position="528"/>
        <end position="560"/>
    </location>
</feature>
<keyword evidence="2" id="KW-0472">Membrane</keyword>
<dbReference type="PANTHER" id="PTHR28060">
    <property type="entry name" value="ATP SYNTHASE SUBUNIT J, MITOCHONDRIAL"/>
    <property type="match status" value="1"/>
</dbReference>